<keyword evidence="1" id="KW-0677">Repeat</keyword>
<dbReference type="RefSeq" id="XP_056487976.1">
    <property type="nucleotide sequence ID" value="XM_056632425.1"/>
</dbReference>
<reference evidence="3" key="2">
    <citation type="journal article" date="2023" name="IMA Fungus">
        <title>Comparative genomic study of the Penicillium genus elucidates a diverse pangenome and 15 lateral gene transfer events.</title>
        <authorList>
            <person name="Petersen C."/>
            <person name="Sorensen T."/>
            <person name="Nielsen M.R."/>
            <person name="Sondergaard T.E."/>
            <person name="Sorensen J.L."/>
            <person name="Fitzpatrick D.A."/>
            <person name="Frisvad J.C."/>
            <person name="Nielsen K.L."/>
        </authorList>
    </citation>
    <scope>NUCLEOTIDE SEQUENCE</scope>
    <source>
        <strain evidence="3">IBT 29677</strain>
    </source>
</reference>
<proteinExistence type="predicted"/>
<dbReference type="OrthoDB" id="538223at2759"/>
<evidence type="ECO:0000313" key="3">
    <source>
        <dbReference type="EMBL" id="KAJ5392298.1"/>
    </source>
</evidence>
<comment type="caution">
    <text evidence="3">The sequence shown here is derived from an EMBL/GenBank/DDBJ whole genome shotgun (WGS) entry which is preliminary data.</text>
</comment>
<dbReference type="PANTHER" id="PTHR10039">
    <property type="entry name" value="AMELOGENIN"/>
    <property type="match status" value="1"/>
</dbReference>
<evidence type="ECO:0000259" key="2">
    <source>
        <dbReference type="PROSITE" id="PS50837"/>
    </source>
</evidence>
<dbReference type="GeneID" id="81371405"/>
<accession>A0A9W9VZH5</accession>
<name>A0A9W9VZH5_9EURO</name>
<dbReference type="SUPFAM" id="SSF52540">
    <property type="entry name" value="P-loop containing nucleoside triphosphate hydrolases"/>
    <property type="match status" value="1"/>
</dbReference>
<sequence length="492" mass="55429">MKNIEHVKGGLLKGSYEWILHHPNFLQLQNDSGKQLLWIKGDPGHGKTMLLIGIIEELEHSAPEANLAYFFCQGTNAPMNTSKATLRGLIYRLIRKRPPLIAHVREIYDRHKSIFEDGSSFFALSEVAARILRDPNIGRAYIVIDALDECETNQDQLLSFIAQNVSASPSVKWIVSSRKVPTIVNKLGRAEPSKQLHLDLTDNQDDMASAVGYYIETKVATLEALSDDEEKRDEVQNTMREKAAHTFLWAALVIQELEKANEWDVLFVLNSLPFGLEGLYGKMISQINHLGWKNPEFCHRILATATLAYRPLALGEISVLAGLPTEISSASRNVKKLVTMCGSFFRVQDDLVEFIHQSARDYLSSTAESAIFEASYATTHFDLFSRSIEAMSNQLSRDIYQLYCPGILIKEIKAPDPDPLRQIRYSCIYWANHLCEAGKECSEAEYALRDHGEVHQFFNKHLLHWIEALSLIGATGDGIIAVIQLQNLMKVS</sequence>
<protein>
    <submittedName>
        <fullName evidence="3">NACHT domain-containing protein</fullName>
    </submittedName>
</protein>
<dbReference type="AlphaFoldDB" id="A0A9W9VZH5"/>
<dbReference type="InterPro" id="IPR027417">
    <property type="entry name" value="P-loop_NTPase"/>
</dbReference>
<organism evidence="3 4">
    <name type="scientific">Penicillium cosmopolitanum</name>
    <dbReference type="NCBI Taxonomy" id="1131564"/>
    <lineage>
        <taxon>Eukaryota</taxon>
        <taxon>Fungi</taxon>
        <taxon>Dikarya</taxon>
        <taxon>Ascomycota</taxon>
        <taxon>Pezizomycotina</taxon>
        <taxon>Eurotiomycetes</taxon>
        <taxon>Eurotiomycetidae</taxon>
        <taxon>Eurotiales</taxon>
        <taxon>Aspergillaceae</taxon>
        <taxon>Penicillium</taxon>
    </lineage>
</organism>
<dbReference type="InterPro" id="IPR007111">
    <property type="entry name" value="NACHT_NTPase"/>
</dbReference>
<keyword evidence="4" id="KW-1185">Reference proteome</keyword>
<evidence type="ECO:0000313" key="4">
    <source>
        <dbReference type="Proteomes" id="UP001147747"/>
    </source>
</evidence>
<feature type="domain" description="NACHT" evidence="2">
    <location>
        <begin position="35"/>
        <end position="178"/>
    </location>
</feature>
<dbReference type="PROSITE" id="PS50837">
    <property type="entry name" value="NACHT"/>
    <property type="match status" value="1"/>
</dbReference>
<gene>
    <name evidence="3" type="ORF">N7509_007788</name>
</gene>
<dbReference type="InterPro" id="IPR056884">
    <property type="entry name" value="NPHP3-like_N"/>
</dbReference>
<dbReference type="PANTHER" id="PTHR10039:SF17">
    <property type="entry name" value="FUNGAL STAND N-TERMINAL GOODBYE DOMAIN-CONTAINING PROTEIN-RELATED"/>
    <property type="match status" value="1"/>
</dbReference>
<evidence type="ECO:0000256" key="1">
    <source>
        <dbReference type="ARBA" id="ARBA00022737"/>
    </source>
</evidence>
<dbReference type="Pfam" id="PF24883">
    <property type="entry name" value="NPHP3_N"/>
    <property type="match status" value="1"/>
</dbReference>
<dbReference type="Gene3D" id="3.40.50.300">
    <property type="entry name" value="P-loop containing nucleotide triphosphate hydrolases"/>
    <property type="match status" value="1"/>
</dbReference>
<dbReference type="Proteomes" id="UP001147747">
    <property type="component" value="Unassembled WGS sequence"/>
</dbReference>
<dbReference type="EMBL" id="JAPZBU010000008">
    <property type="protein sequence ID" value="KAJ5392298.1"/>
    <property type="molecule type" value="Genomic_DNA"/>
</dbReference>
<reference evidence="3" key="1">
    <citation type="submission" date="2022-12" db="EMBL/GenBank/DDBJ databases">
        <authorList>
            <person name="Petersen C."/>
        </authorList>
    </citation>
    <scope>NUCLEOTIDE SEQUENCE</scope>
    <source>
        <strain evidence="3">IBT 29677</strain>
    </source>
</reference>